<dbReference type="FunFam" id="1.10.238.10:FF:000271">
    <property type="entry name" value="Epidermal growth factor receptor substrate 15 homolog"/>
    <property type="match status" value="1"/>
</dbReference>
<dbReference type="SUPFAM" id="SSF47473">
    <property type="entry name" value="EF-hand"/>
    <property type="match status" value="2"/>
</dbReference>
<dbReference type="InterPro" id="IPR018247">
    <property type="entry name" value="EF_Hand_1_Ca_BS"/>
</dbReference>
<dbReference type="PROSITE" id="PS50031">
    <property type="entry name" value="EH"/>
    <property type="match status" value="2"/>
</dbReference>
<evidence type="ECO:0000256" key="2">
    <source>
        <dbReference type="SAM" id="MobiDB-lite"/>
    </source>
</evidence>
<feature type="domain" description="EH" evidence="3">
    <location>
        <begin position="11"/>
        <end position="101"/>
    </location>
</feature>
<dbReference type="GO" id="GO:0016197">
    <property type="term" value="P:endosomal transport"/>
    <property type="evidence" value="ECO:0007669"/>
    <property type="project" value="TreeGrafter"/>
</dbReference>
<dbReference type="SMART" id="SM00027">
    <property type="entry name" value="EH"/>
    <property type="match status" value="2"/>
</dbReference>
<dbReference type="EMBL" id="WIXE01025802">
    <property type="protein sequence ID" value="KAK5964436.1"/>
    <property type="molecule type" value="Genomic_DNA"/>
</dbReference>
<feature type="non-terminal residue" evidence="6">
    <location>
        <position position="340"/>
    </location>
</feature>
<accession>A0AAN8EP36</accession>
<sequence>MADLAQIVGAHGQAYEACFREANPLNSPTVPAGEAAAFLKRSGLNVQQLGQIWELADYQKKGALDKKGFYIAFKLVAAAQQGFPTAPASIGLPNLHPPHFEGVFNTSTTATTQSFSHDGSMPPHTTEWCINAADQVKYDSIFESLCPIDGKLPGAKVRPVLLNSGLNPTILAKIWELADQDKDGQLDRIEMTVAMHLVYRALQNEPVPAVLPNSLIHPSKMSLTRRTSTSSMHSVHAGSGTLNFGMHPHSQFTPSHANYRSRTGSMTSLDGVGLAPKFPPMENRSASVQPNQGLRNDSAPATPIRGMGGQLSASVASSSNSSLEWPVDRLTSAAQFAACD</sequence>
<dbReference type="InterPro" id="IPR011992">
    <property type="entry name" value="EF-hand-dom_pair"/>
</dbReference>
<dbReference type="PROSITE" id="PS00018">
    <property type="entry name" value="EF_HAND_1"/>
    <property type="match status" value="1"/>
</dbReference>
<dbReference type="GO" id="GO:0006897">
    <property type="term" value="P:endocytosis"/>
    <property type="evidence" value="ECO:0007669"/>
    <property type="project" value="TreeGrafter"/>
</dbReference>
<feature type="compositionally biased region" description="Low complexity" evidence="2">
    <location>
        <begin position="312"/>
        <end position="322"/>
    </location>
</feature>
<dbReference type="Proteomes" id="UP001331761">
    <property type="component" value="Unassembled WGS sequence"/>
</dbReference>
<evidence type="ECO:0000313" key="5">
    <source>
        <dbReference type="EMBL" id="KAK5964436.1"/>
    </source>
</evidence>
<evidence type="ECO:0000313" key="6">
    <source>
        <dbReference type="EMBL" id="KAK5965411.1"/>
    </source>
</evidence>
<dbReference type="PANTHER" id="PTHR11216">
    <property type="entry name" value="EH DOMAIN"/>
    <property type="match status" value="1"/>
</dbReference>
<dbReference type="InterPro" id="IPR000261">
    <property type="entry name" value="EH_dom"/>
</dbReference>
<proteinExistence type="predicted"/>
<evidence type="ECO:0000259" key="3">
    <source>
        <dbReference type="PROSITE" id="PS50031"/>
    </source>
</evidence>
<dbReference type="PROSITE" id="PS50222">
    <property type="entry name" value="EF_HAND_2"/>
    <property type="match status" value="1"/>
</dbReference>
<dbReference type="AlphaFoldDB" id="A0AAN8EP36"/>
<gene>
    <name evidence="5" type="ORF">GCK32_009930</name>
    <name evidence="6" type="ORF">GCK32_009938</name>
</gene>
<feature type="domain" description="EF-hand" evidence="4">
    <location>
        <begin position="166"/>
        <end position="201"/>
    </location>
</feature>
<dbReference type="GO" id="GO:0005509">
    <property type="term" value="F:calcium ion binding"/>
    <property type="evidence" value="ECO:0007669"/>
    <property type="project" value="InterPro"/>
</dbReference>
<comment type="caution">
    <text evidence="6">The sequence shown here is derived from an EMBL/GenBank/DDBJ whole genome shotgun (WGS) entry which is preliminary data.</text>
</comment>
<name>A0AAN8EP36_TRICO</name>
<evidence type="ECO:0000256" key="1">
    <source>
        <dbReference type="ARBA" id="ARBA00022837"/>
    </source>
</evidence>
<dbReference type="Pfam" id="PF12763">
    <property type="entry name" value="EH"/>
    <property type="match status" value="2"/>
</dbReference>
<feature type="region of interest" description="Disordered" evidence="2">
    <location>
        <begin position="247"/>
        <end position="324"/>
    </location>
</feature>
<keyword evidence="1" id="KW-0106">Calcium</keyword>
<protein>
    <submittedName>
        <fullName evidence="6">Uncharacterized protein</fullName>
    </submittedName>
</protein>
<reference evidence="6 7" key="1">
    <citation type="submission" date="2019-10" db="EMBL/GenBank/DDBJ databases">
        <title>Assembly and Annotation for the nematode Trichostrongylus colubriformis.</title>
        <authorList>
            <person name="Martin J."/>
        </authorList>
    </citation>
    <scope>NUCLEOTIDE SEQUENCE [LARGE SCALE GENOMIC DNA]</scope>
    <source>
        <strain evidence="6">G859</strain>
        <tissue evidence="6">Whole worm</tissue>
    </source>
</reference>
<dbReference type="Gene3D" id="1.10.238.10">
    <property type="entry name" value="EF-hand"/>
    <property type="match status" value="2"/>
</dbReference>
<feature type="compositionally biased region" description="Polar residues" evidence="2">
    <location>
        <begin position="250"/>
        <end position="268"/>
    </location>
</feature>
<evidence type="ECO:0000259" key="4">
    <source>
        <dbReference type="PROSITE" id="PS50222"/>
    </source>
</evidence>
<dbReference type="GO" id="GO:0005886">
    <property type="term" value="C:plasma membrane"/>
    <property type="evidence" value="ECO:0007669"/>
    <property type="project" value="TreeGrafter"/>
</dbReference>
<keyword evidence="7" id="KW-1185">Reference proteome</keyword>
<evidence type="ECO:0000313" key="7">
    <source>
        <dbReference type="Proteomes" id="UP001331761"/>
    </source>
</evidence>
<feature type="domain" description="EH" evidence="3">
    <location>
        <begin position="134"/>
        <end position="222"/>
    </location>
</feature>
<dbReference type="EMBL" id="WIXE01024663">
    <property type="protein sequence ID" value="KAK5965411.1"/>
    <property type="molecule type" value="Genomic_DNA"/>
</dbReference>
<dbReference type="InterPro" id="IPR002048">
    <property type="entry name" value="EF_hand_dom"/>
</dbReference>
<feature type="compositionally biased region" description="Polar residues" evidence="2">
    <location>
        <begin position="284"/>
        <end position="295"/>
    </location>
</feature>
<organism evidence="6 7">
    <name type="scientific">Trichostrongylus colubriformis</name>
    <name type="common">Black scour worm</name>
    <dbReference type="NCBI Taxonomy" id="6319"/>
    <lineage>
        <taxon>Eukaryota</taxon>
        <taxon>Metazoa</taxon>
        <taxon>Ecdysozoa</taxon>
        <taxon>Nematoda</taxon>
        <taxon>Chromadorea</taxon>
        <taxon>Rhabditida</taxon>
        <taxon>Rhabditina</taxon>
        <taxon>Rhabditomorpha</taxon>
        <taxon>Strongyloidea</taxon>
        <taxon>Trichostrongylidae</taxon>
        <taxon>Trichostrongylus</taxon>
    </lineage>
</organism>
<dbReference type="GO" id="GO:0005737">
    <property type="term" value="C:cytoplasm"/>
    <property type="evidence" value="ECO:0007669"/>
    <property type="project" value="TreeGrafter"/>
</dbReference>
<dbReference type="CDD" id="cd00052">
    <property type="entry name" value="EH"/>
    <property type="match status" value="2"/>
</dbReference>